<dbReference type="AlphaFoldDB" id="A0A0C3C313"/>
<dbReference type="HOGENOM" id="CLU_061608_0_0_1"/>
<keyword evidence="1" id="KW-1133">Transmembrane helix</keyword>
<gene>
    <name evidence="2" type="ORF">M413DRAFT_419998</name>
</gene>
<name>A0A0C3C313_HEBCY</name>
<sequence length="318" mass="34845">MLIQTSLSFRDLPRRGESKTLKACRGLLALLFMSALIGVAIFSIILGPIRGSLLILVKDVRAMDVPVDFRAEPSVWNVITRLLYDMKWADDAKFHDAVNVTALWDNSNTIPGPPCVHVPGSTRPSNLASPIQAITIHCPARLPVPDGSYKSLNHKRAAIGLPTDDIISTTNNSVEVYIGLTNDTFTAVYRTIPTTIPPGVNLMGTLSLELRQLYKNVGLSALGLFTQSTTIMIARVINVFMDPRAGISPLIPRSLNTSTFRVFLQDDPSEWITISDAREESVLAGFSRVGGLWAFLCGVFTVYFGTSLLRIICGKYSF</sequence>
<proteinExistence type="predicted"/>
<feature type="transmembrane region" description="Helical" evidence="1">
    <location>
        <begin position="292"/>
        <end position="313"/>
    </location>
</feature>
<keyword evidence="1" id="KW-0812">Transmembrane</keyword>
<organism evidence="2 3">
    <name type="scientific">Hebeloma cylindrosporum</name>
    <dbReference type="NCBI Taxonomy" id="76867"/>
    <lineage>
        <taxon>Eukaryota</taxon>
        <taxon>Fungi</taxon>
        <taxon>Dikarya</taxon>
        <taxon>Basidiomycota</taxon>
        <taxon>Agaricomycotina</taxon>
        <taxon>Agaricomycetes</taxon>
        <taxon>Agaricomycetidae</taxon>
        <taxon>Agaricales</taxon>
        <taxon>Agaricineae</taxon>
        <taxon>Hymenogastraceae</taxon>
        <taxon>Hebeloma</taxon>
    </lineage>
</organism>
<protein>
    <submittedName>
        <fullName evidence="2">Uncharacterized protein</fullName>
    </submittedName>
</protein>
<feature type="transmembrane region" description="Helical" evidence="1">
    <location>
        <begin position="27"/>
        <end position="49"/>
    </location>
</feature>
<dbReference type="OrthoDB" id="3227921at2759"/>
<evidence type="ECO:0000256" key="1">
    <source>
        <dbReference type="SAM" id="Phobius"/>
    </source>
</evidence>
<evidence type="ECO:0000313" key="2">
    <source>
        <dbReference type="EMBL" id="KIM38644.1"/>
    </source>
</evidence>
<reference evidence="2 3" key="1">
    <citation type="submission" date="2014-04" db="EMBL/GenBank/DDBJ databases">
        <authorList>
            <consortium name="DOE Joint Genome Institute"/>
            <person name="Kuo A."/>
            <person name="Gay G."/>
            <person name="Dore J."/>
            <person name="Kohler A."/>
            <person name="Nagy L.G."/>
            <person name="Floudas D."/>
            <person name="Copeland A."/>
            <person name="Barry K.W."/>
            <person name="Cichocki N."/>
            <person name="Veneault-Fourrey C."/>
            <person name="LaButti K."/>
            <person name="Lindquist E.A."/>
            <person name="Lipzen A."/>
            <person name="Lundell T."/>
            <person name="Morin E."/>
            <person name="Murat C."/>
            <person name="Sun H."/>
            <person name="Tunlid A."/>
            <person name="Henrissat B."/>
            <person name="Grigoriev I.V."/>
            <person name="Hibbett D.S."/>
            <person name="Martin F."/>
            <person name="Nordberg H.P."/>
            <person name="Cantor M.N."/>
            <person name="Hua S.X."/>
        </authorList>
    </citation>
    <scope>NUCLEOTIDE SEQUENCE [LARGE SCALE GENOMIC DNA]</scope>
    <source>
        <strain evidence="3">h7</strain>
    </source>
</reference>
<evidence type="ECO:0000313" key="3">
    <source>
        <dbReference type="Proteomes" id="UP000053424"/>
    </source>
</evidence>
<dbReference type="EMBL" id="KN831789">
    <property type="protein sequence ID" value="KIM38644.1"/>
    <property type="molecule type" value="Genomic_DNA"/>
</dbReference>
<keyword evidence="3" id="KW-1185">Reference proteome</keyword>
<accession>A0A0C3C313</accession>
<reference evidence="3" key="2">
    <citation type="submission" date="2015-01" db="EMBL/GenBank/DDBJ databases">
        <title>Evolutionary Origins and Diversification of the Mycorrhizal Mutualists.</title>
        <authorList>
            <consortium name="DOE Joint Genome Institute"/>
            <consortium name="Mycorrhizal Genomics Consortium"/>
            <person name="Kohler A."/>
            <person name="Kuo A."/>
            <person name="Nagy L.G."/>
            <person name="Floudas D."/>
            <person name="Copeland A."/>
            <person name="Barry K.W."/>
            <person name="Cichocki N."/>
            <person name="Veneault-Fourrey C."/>
            <person name="LaButti K."/>
            <person name="Lindquist E.A."/>
            <person name="Lipzen A."/>
            <person name="Lundell T."/>
            <person name="Morin E."/>
            <person name="Murat C."/>
            <person name="Riley R."/>
            <person name="Ohm R."/>
            <person name="Sun H."/>
            <person name="Tunlid A."/>
            <person name="Henrissat B."/>
            <person name="Grigoriev I.V."/>
            <person name="Hibbett D.S."/>
            <person name="Martin F."/>
        </authorList>
    </citation>
    <scope>NUCLEOTIDE SEQUENCE [LARGE SCALE GENOMIC DNA]</scope>
    <source>
        <strain evidence="3">h7</strain>
    </source>
</reference>
<dbReference type="Proteomes" id="UP000053424">
    <property type="component" value="Unassembled WGS sequence"/>
</dbReference>
<keyword evidence="1" id="KW-0472">Membrane</keyword>